<evidence type="ECO:0000313" key="4">
    <source>
        <dbReference type="Proteomes" id="UP001141434"/>
    </source>
</evidence>
<dbReference type="OrthoDB" id="263283at2759"/>
<comment type="caution">
    <text evidence="3">The sequence shown here is derived from an EMBL/GenBank/DDBJ whole genome shotgun (WGS) entry which is preliminary data.</text>
</comment>
<dbReference type="InterPro" id="IPR003347">
    <property type="entry name" value="JmjC_dom"/>
</dbReference>
<accession>A0A9W9EGS0</accession>
<dbReference type="EMBL" id="JAPMSZ010000012">
    <property type="protein sequence ID" value="KAJ5081455.1"/>
    <property type="molecule type" value="Genomic_DNA"/>
</dbReference>
<dbReference type="InterPro" id="IPR041667">
    <property type="entry name" value="Cupin_8"/>
</dbReference>
<proteinExistence type="predicted"/>
<dbReference type="PANTHER" id="PTHR12461:SF105">
    <property type="entry name" value="HYPOXIA-INDUCIBLE FACTOR 1-ALPHA INHIBITOR"/>
    <property type="match status" value="1"/>
</dbReference>
<evidence type="ECO:0000256" key="1">
    <source>
        <dbReference type="SAM" id="MobiDB-lite"/>
    </source>
</evidence>
<dbReference type="Gene3D" id="2.60.120.650">
    <property type="entry name" value="Cupin"/>
    <property type="match status" value="1"/>
</dbReference>
<sequence length="512" mass="56805">MLLNRVWPRLARNLCTSSARYWTLETLQDASIDTFRQKCFVPERPALLPRSHFRDLPAVKHWFDSTNRLNVEYLQTHAADAFVPLELTELAAESLRGETTTGTQVATVLNFRQFHAPLTLFLDWMCMAETSPQSTRLYLAQCQLLDLPLALRQDFPTPELVAQAGKGDVYDTNVWIGHPPTYTPLHRDPNPNLFVQLAGHKVVRLLPPADGQALFASVRRQLNQSGDREAAAFRGEEMMQGQERALLDKMVWDVPVSAGSETGTGFEAHVGAGDGLFIPKGWWHGIKGIGEGVTASVNWWFRLLGLGGYPFRSTEFCSNTSKSPINHRRKSSMLVSRAYRAALLHLSVNPILTRASAPSTGALAHLPQTPATRLSTILFPQCAISKSAEPIRIAHTMAGSNSALPSNSKPDTHESQPQESQQQQDDQHLYLPAKESNENDSQGQHRLEVDGSAAKLDHLGPMVVNVDGTLSRISNWEQMTEMERKTTLRVLGKRNKQRLEALKAAGGEGESK</sequence>
<feature type="domain" description="JmjC" evidence="2">
    <location>
        <begin position="146"/>
        <end position="316"/>
    </location>
</feature>
<feature type="compositionally biased region" description="Polar residues" evidence="1">
    <location>
        <begin position="399"/>
        <end position="409"/>
    </location>
</feature>
<dbReference type="SMART" id="SM00558">
    <property type="entry name" value="JmjC"/>
    <property type="match status" value="1"/>
</dbReference>
<dbReference type="AlphaFoldDB" id="A0A9W9EGS0"/>
<dbReference type="RefSeq" id="XP_056506742.1">
    <property type="nucleotide sequence ID" value="XM_056660244.1"/>
</dbReference>
<evidence type="ECO:0000259" key="2">
    <source>
        <dbReference type="PROSITE" id="PS51184"/>
    </source>
</evidence>
<dbReference type="SUPFAM" id="SSF51197">
    <property type="entry name" value="Clavaminate synthase-like"/>
    <property type="match status" value="1"/>
</dbReference>
<protein>
    <recommendedName>
        <fullName evidence="2">JmjC domain-containing protein</fullName>
    </recommendedName>
</protein>
<organism evidence="3 4">
    <name type="scientific">Penicillium alfredii</name>
    <dbReference type="NCBI Taxonomy" id="1506179"/>
    <lineage>
        <taxon>Eukaryota</taxon>
        <taxon>Fungi</taxon>
        <taxon>Dikarya</taxon>
        <taxon>Ascomycota</taxon>
        <taxon>Pezizomycotina</taxon>
        <taxon>Eurotiomycetes</taxon>
        <taxon>Eurotiomycetidae</taxon>
        <taxon>Eurotiales</taxon>
        <taxon>Aspergillaceae</taxon>
        <taxon>Penicillium</taxon>
    </lineage>
</organism>
<dbReference type="GeneID" id="81399413"/>
<evidence type="ECO:0000313" key="3">
    <source>
        <dbReference type="EMBL" id="KAJ5081455.1"/>
    </source>
</evidence>
<keyword evidence="4" id="KW-1185">Reference proteome</keyword>
<name>A0A9W9EGS0_9EURO</name>
<reference evidence="3" key="2">
    <citation type="journal article" date="2023" name="IMA Fungus">
        <title>Comparative genomic study of the Penicillium genus elucidates a diverse pangenome and 15 lateral gene transfer events.</title>
        <authorList>
            <person name="Petersen C."/>
            <person name="Sorensen T."/>
            <person name="Nielsen M.R."/>
            <person name="Sondergaard T.E."/>
            <person name="Sorensen J.L."/>
            <person name="Fitzpatrick D.A."/>
            <person name="Frisvad J.C."/>
            <person name="Nielsen K.L."/>
        </authorList>
    </citation>
    <scope>NUCLEOTIDE SEQUENCE</scope>
    <source>
        <strain evidence="3">IBT 34128</strain>
    </source>
</reference>
<gene>
    <name evidence="3" type="ORF">NUU61_009719</name>
</gene>
<dbReference type="Pfam" id="PF13621">
    <property type="entry name" value="Cupin_8"/>
    <property type="match status" value="1"/>
</dbReference>
<dbReference type="PANTHER" id="PTHR12461">
    <property type="entry name" value="HYPOXIA-INDUCIBLE FACTOR 1 ALPHA INHIBITOR-RELATED"/>
    <property type="match status" value="1"/>
</dbReference>
<feature type="region of interest" description="Disordered" evidence="1">
    <location>
        <begin position="399"/>
        <end position="426"/>
    </location>
</feature>
<reference evidence="3" key="1">
    <citation type="submission" date="2022-11" db="EMBL/GenBank/DDBJ databases">
        <authorList>
            <person name="Petersen C."/>
        </authorList>
    </citation>
    <scope>NUCLEOTIDE SEQUENCE</scope>
    <source>
        <strain evidence="3">IBT 34128</strain>
    </source>
</reference>
<dbReference type="Proteomes" id="UP001141434">
    <property type="component" value="Unassembled WGS sequence"/>
</dbReference>
<dbReference type="PROSITE" id="PS51184">
    <property type="entry name" value="JMJC"/>
    <property type="match status" value="1"/>
</dbReference>